<name>A0A061QUY9_9CHLO</name>
<dbReference type="PANTHER" id="PTHR11489">
    <property type="entry name" value="40S RIBOSOMAL PROTEIN SA"/>
    <property type="match status" value="1"/>
</dbReference>
<keyword evidence="4 6" id="KW-0689">Ribosomal protein</keyword>
<evidence type="ECO:0000256" key="1">
    <source>
        <dbReference type="ARBA" id="ARBA00004496"/>
    </source>
</evidence>
<dbReference type="Gene3D" id="3.40.50.10490">
    <property type="entry name" value="Glucose-6-phosphate isomerase like protein, domain 1"/>
    <property type="match status" value="1"/>
</dbReference>
<dbReference type="FunFam" id="3.40.50.10490:FF:000017">
    <property type="entry name" value="40S ribosomal protein SA"/>
    <property type="match status" value="1"/>
</dbReference>
<dbReference type="EMBL" id="GBEZ01014469">
    <property type="protein sequence ID" value="JAC71608.1"/>
    <property type="molecule type" value="Transcribed_RNA"/>
</dbReference>
<comment type="function">
    <text evidence="6">Required for the assembly and/or stability of the 40S ribosomal subunit. Required for the processing of the 20S rRNA-precursor to mature 18S rRNA in a late step of the maturation of 40S ribosomal subunits.</text>
</comment>
<gene>
    <name evidence="8" type="primary">RPS0</name>
    <name evidence="9" type="ORF">TSPGSL018_1514</name>
    <name evidence="8" type="ORF">TSPGSL018_23798</name>
</gene>
<dbReference type="PROSITE" id="PS00963">
    <property type="entry name" value="RIBOSOMAL_S2_2"/>
    <property type="match status" value="1"/>
</dbReference>
<comment type="subunit">
    <text evidence="6">Component of the small ribosomal subunit. Mature ribosomes consist of a small (40S) and a large (60S) subunit. The 40S subunit contains about 33 different proteins and 1 molecule of RNA (18S). The 60S subunit contains about 49 different proteins and 3 molecules of RNA (25S, 5.8S and 5S). Interacts with ribosomal protein S21.</text>
</comment>
<dbReference type="NCBIfam" id="TIGR01012">
    <property type="entry name" value="uS2_euk_arch"/>
    <property type="match status" value="1"/>
</dbReference>
<evidence type="ECO:0000256" key="3">
    <source>
        <dbReference type="ARBA" id="ARBA00022490"/>
    </source>
</evidence>
<evidence type="ECO:0000313" key="9">
    <source>
        <dbReference type="EMBL" id="JAC71608.1"/>
    </source>
</evidence>
<dbReference type="InterPro" id="IPR027498">
    <property type="entry name" value="Ribosomal_uS2_euk"/>
</dbReference>
<sequence>MALSQKDADVQMMLAASCHLGTKNCDYQMERYVWRRRKADGIYILNLGKTWDKLQLAARIIVAIENPADIVVQSARPYGQRAVLKFAQYTGATCLSGRHTPGTFTNQIQKQFVEPRLVVLTDPRTDHQPIRETAYMNIPVIAFCDTDSPLGHVDVAIPANNKGKHSIGVMYYLLARMVLQMRGTVSASNPWDVMVDLFFYREPEEAKEEAEEEAPPAIAGMDPSGGFAPPPALGAPDLQGGVVAGAPWDEQAAPMGFEAAPMPAIADPTVAGQWPAGAPGGGFEAAAAIPPVMEPPAYIPPDSFGAQY</sequence>
<evidence type="ECO:0000256" key="2">
    <source>
        <dbReference type="ARBA" id="ARBA00006242"/>
    </source>
</evidence>
<evidence type="ECO:0000256" key="4">
    <source>
        <dbReference type="ARBA" id="ARBA00022980"/>
    </source>
</evidence>
<dbReference type="InterPro" id="IPR018130">
    <property type="entry name" value="Ribosomal_uS2_CS"/>
</dbReference>
<dbReference type="InterPro" id="IPR005707">
    <property type="entry name" value="Ribosomal_uS2_euk/arc"/>
</dbReference>
<dbReference type="PRINTS" id="PR00395">
    <property type="entry name" value="RIBOSOMALS2"/>
</dbReference>
<dbReference type="CDD" id="cd01425">
    <property type="entry name" value="RPS2"/>
    <property type="match status" value="1"/>
</dbReference>
<dbReference type="EMBL" id="GBEZ01024744">
    <property type="protein sequence ID" value="JAC62275.1"/>
    <property type="molecule type" value="Transcribed_RNA"/>
</dbReference>
<reference evidence="8" key="1">
    <citation type="submission" date="2014-05" db="EMBL/GenBank/DDBJ databases">
        <title>The transcriptome of the halophilic microalga Tetraselmis sp. GSL018 isolated from the Great Salt Lake, Utah.</title>
        <authorList>
            <person name="Jinkerson R.E."/>
            <person name="D'Adamo S."/>
            <person name="Posewitz M.C."/>
        </authorList>
    </citation>
    <scope>NUCLEOTIDE SEQUENCE</scope>
    <source>
        <strain evidence="8">GSL018</strain>
    </source>
</reference>
<evidence type="ECO:0000256" key="7">
    <source>
        <dbReference type="RuleBase" id="RU003631"/>
    </source>
</evidence>
<dbReference type="AlphaFoldDB" id="A0A061QUY9"/>
<dbReference type="GO" id="GO:0022627">
    <property type="term" value="C:cytosolic small ribosomal subunit"/>
    <property type="evidence" value="ECO:0007669"/>
    <property type="project" value="UniProtKB-UniRule"/>
</dbReference>
<dbReference type="SUPFAM" id="SSF52313">
    <property type="entry name" value="Ribosomal protein S2"/>
    <property type="match status" value="1"/>
</dbReference>
<proteinExistence type="inferred from homology"/>
<evidence type="ECO:0000313" key="8">
    <source>
        <dbReference type="EMBL" id="JAC62275.1"/>
    </source>
</evidence>
<organism evidence="8">
    <name type="scientific">Tetraselmis sp. GSL018</name>
    <dbReference type="NCBI Taxonomy" id="582737"/>
    <lineage>
        <taxon>Eukaryota</taxon>
        <taxon>Viridiplantae</taxon>
        <taxon>Chlorophyta</taxon>
        <taxon>core chlorophytes</taxon>
        <taxon>Chlorodendrophyceae</taxon>
        <taxon>Chlorodendrales</taxon>
        <taxon>Chlorodendraceae</taxon>
        <taxon>Tetraselmis</taxon>
    </lineage>
</organism>
<protein>
    <recommendedName>
        <fullName evidence="6">Small ribosomal subunit protein uS2</fullName>
    </recommendedName>
</protein>
<keyword evidence="5 6" id="KW-0687">Ribonucleoprotein</keyword>
<comment type="subcellular location">
    <subcellularLocation>
        <location evidence="1 6">Cytoplasm</location>
    </subcellularLocation>
</comment>
<evidence type="ECO:0000256" key="5">
    <source>
        <dbReference type="ARBA" id="ARBA00023274"/>
    </source>
</evidence>
<dbReference type="GO" id="GO:0006412">
    <property type="term" value="P:translation"/>
    <property type="evidence" value="ECO:0007669"/>
    <property type="project" value="UniProtKB-UniRule"/>
</dbReference>
<dbReference type="GO" id="GO:0003735">
    <property type="term" value="F:structural constituent of ribosome"/>
    <property type="evidence" value="ECO:0007669"/>
    <property type="project" value="UniProtKB-UniRule"/>
</dbReference>
<dbReference type="InterPro" id="IPR001865">
    <property type="entry name" value="Ribosomal_uS2"/>
</dbReference>
<keyword evidence="3 6" id="KW-0963">Cytoplasm</keyword>
<dbReference type="Pfam" id="PF00318">
    <property type="entry name" value="Ribosomal_S2"/>
    <property type="match status" value="1"/>
</dbReference>
<dbReference type="InterPro" id="IPR023591">
    <property type="entry name" value="Ribosomal_uS2_flav_dom_sf"/>
</dbReference>
<dbReference type="GO" id="GO:0000028">
    <property type="term" value="P:ribosomal small subunit assembly"/>
    <property type="evidence" value="ECO:0007669"/>
    <property type="project" value="UniProtKB-UniRule"/>
</dbReference>
<comment type="similarity">
    <text evidence="2 6 7">Belongs to the universal ribosomal protein uS2 family.</text>
</comment>
<accession>A0A061QUY9</accession>
<evidence type="ECO:0000256" key="6">
    <source>
        <dbReference type="HAMAP-Rule" id="MF_03015"/>
    </source>
</evidence>
<dbReference type="HAMAP" id="MF_03015">
    <property type="entry name" value="Ribosomal_S2_euk"/>
    <property type="match status" value="1"/>
</dbReference>